<comment type="caution">
    <text evidence="1">The sequence shown here is derived from an EMBL/GenBank/DDBJ whole genome shotgun (WGS) entry which is preliminary data.</text>
</comment>
<dbReference type="RefSeq" id="WP_089097234.1">
    <property type="nucleotide sequence ID" value="NZ_NDYL01000001.1"/>
</dbReference>
<dbReference type="AlphaFoldDB" id="A0A226QT61"/>
<proteinExistence type="predicted"/>
<reference evidence="1 2" key="1">
    <citation type="submission" date="2017-04" db="EMBL/GenBank/DDBJ databases">
        <title>The genome sequence of Parageobacillus galactosidasius DSM 18751.</title>
        <authorList>
            <person name="Ramaloko W.T."/>
            <person name="Koen N."/>
            <person name="Polliack S."/>
            <person name="Aliyu H."/>
            <person name="Lebre P."/>
            <person name="Mohr T."/>
            <person name="Oswald F."/>
            <person name="Zwick M."/>
            <person name="Neumann A."/>
            <person name="Syldatk C."/>
            <person name="Cowan D."/>
            <person name="De Maayer P."/>
        </authorList>
    </citation>
    <scope>NUCLEOTIDE SEQUENCE [LARGE SCALE GENOMIC DNA]</scope>
    <source>
        <strain evidence="1 2">DSM 18751</strain>
    </source>
</reference>
<gene>
    <name evidence="1" type="ORF">B9L23_07915</name>
</gene>
<organism evidence="1 2">
    <name type="scientific">Parageobacillus galactosidasius</name>
    <dbReference type="NCBI Taxonomy" id="883812"/>
    <lineage>
        <taxon>Bacteria</taxon>
        <taxon>Bacillati</taxon>
        <taxon>Bacillota</taxon>
        <taxon>Bacilli</taxon>
        <taxon>Bacillales</taxon>
        <taxon>Anoxybacillaceae</taxon>
        <taxon>Parageobacillus</taxon>
    </lineage>
</organism>
<accession>A0A226QT61</accession>
<protein>
    <submittedName>
        <fullName evidence="1">Uncharacterized protein</fullName>
    </submittedName>
</protein>
<evidence type="ECO:0000313" key="2">
    <source>
        <dbReference type="Proteomes" id="UP000198394"/>
    </source>
</evidence>
<sequence>MYKVRRFLKGLKKEMDWNDTWFRYTGRRSIDNLWTGYEAGGKTKAVAGGAAAIGLLSYGGYQIYQTPLNILGEIAKEQDVESLPGTRGDMQGYTAYGGNVGPGIEVSGDLVFALHKLRHGG</sequence>
<name>A0A226QT61_9BACL</name>
<dbReference type="Proteomes" id="UP000198394">
    <property type="component" value="Unassembled WGS sequence"/>
</dbReference>
<evidence type="ECO:0000313" key="1">
    <source>
        <dbReference type="EMBL" id="OXB94780.1"/>
    </source>
</evidence>
<keyword evidence="2" id="KW-1185">Reference proteome</keyword>
<dbReference type="EMBL" id="NDYL01000001">
    <property type="protein sequence ID" value="OXB94780.1"/>
    <property type="molecule type" value="Genomic_DNA"/>
</dbReference>